<dbReference type="InterPro" id="IPR050312">
    <property type="entry name" value="IolE/XylAMocC-like"/>
</dbReference>
<dbReference type="PANTHER" id="PTHR12110:SF41">
    <property type="entry name" value="INOSOSE DEHYDRATASE"/>
    <property type="match status" value="1"/>
</dbReference>
<evidence type="ECO:0000313" key="2">
    <source>
        <dbReference type="EMBL" id="MDR6290733.1"/>
    </source>
</evidence>
<feature type="domain" description="Xylose isomerase-like TIM barrel" evidence="1">
    <location>
        <begin position="22"/>
        <end position="258"/>
    </location>
</feature>
<dbReference type="SUPFAM" id="SSF51658">
    <property type="entry name" value="Xylose isomerase-like"/>
    <property type="match status" value="1"/>
</dbReference>
<dbReference type="InterPro" id="IPR013022">
    <property type="entry name" value="Xyl_isomerase-like_TIM-brl"/>
</dbReference>
<dbReference type="GO" id="GO:0016853">
    <property type="term" value="F:isomerase activity"/>
    <property type="evidence" value="ECO:0007669"/>
    <property type="project" value="UniProtKB-KW"/>
</dbReference>
<dbReference type="Proteomes" id="UP001262410">
    <property type="component" value="Unassembled WGS sequence"/>
</dbReference>
<evidence type="ECO:0000313" key="3">
    <source>
        <dbReference type="Proteomes" id="UP001262410"/>
    </source>
</evidence>
<gene>
    <name evidence="2" type="ORF">E9232_003259</name>
</gene>
<protein>
    <submittedName>
        <fullName evidence="2">Sugar phosphate isomerase/epimerase</fullName>
    </submittedName>
</protein>
<evidence type="ECO:0000259" key="1">
    <source>
        <dbReference type="Pfam" id="PF01261"/>
    </source>
</evidence>
<keyword evidence="2" id="KW-0413">Isomerase</keyword>
<dbReference type="RefSeq" id="WP_309795373.1">
    <property type="nucleotide sequence ID" value="NZ_JAVDPW010000005.1"/>
</dbReference>
<dbReference type="PANTHER" id="PTHR12110">
    <property type="entry name" value="HYDROXYPYRUVATE ISOMERASE"/>
    <property type="match status" value="1"/>
</dbReference>
<dbReference type="EMBL" id="JAVDPW010000005">
    <property type="protein sequence ID" value="MDR6290733.1"/>
    <property type="molecule type" value="Genomic_DNA"/>
</dbReference>
<sequence>MAEPILTVFTKPWTDALPALADRVAGLGLQGVELPVRPGYQVTPETAAAGLPAAARTFAERGLEIRSIAGSIDEATIAACGEAGVPIIRICVAIDPAVGFRATVEDYRRRFDSLVPALERHGVAIGVQNHSGAQIGSAAGVLHLIEKYDPKHVCAVLDMAHCGVAGEPTALAVDILADRMRGLANFKSAYHRRVNGPEDEAVYKVHWTTHRHAGYSWREFVQCLRKVGFSGAYCLPAEYSHPSGKGQRMGDDAIAFLRDDIAFLRTLLAEA</sequence>
<keyword evidence="3" id="KW-1185">Reference proteome</keyword>
<name>A0ABU1JQ43_9PROT</name>
<accession>A0ABU1JQ43</accession>
<reference evidence="2 3" key="1">
    <citation type="submission" date="2023-07" db="EMBL/GenBank/DDBJ databases">
        <title>Sorghum-associated microbial communities from plants grown in Nebraska, USA.</title>
        <authorList>
            <person name="Schachtman D."/>
        </authorList>
    </citation>
    <scope>NUCLEOTIDE SEQUENCE [LARGE SCALE GENOMIC DNA]</scope>
    <source>
        <strain evidence="2 3">584</strain>
    </source>
</reference>
<organism evidence="2 3">
    <name type="scientific">Inquilinus ginsengisoli</name>
    <dbReference type="NCBI Taxonomy" id="363840"/>
    <lineage>
        <taxon>Bacteria</taxon>
        <taxon>Pseudomonadati</taxon>
        <taxon>Pseudomonadota</taxon>
        <taxon>Alphaproteobacteria</taxon>
        <taxon>Rhodospirillales</taxon>
        <taxon>Rhodospirillaceae</taxon>
        <taxon>Inquilinus</taxon>
    </lineage>
</organism>
<proteinExistence type="predicted"/>
<comment type="caution">
    <text evidence="2">The sequence shown here is derived from an EMBL/GenBank/DDBJ whole genome shotgun (WGS) entry which is preliminary data.</text>
</comment>
<dbReference type="Gene3D" id="3.20.20.150">
    <property type="entry name" value="Divalent-metal-dependent TIM barrel enzymes"/>
    <property type="match status" value="1"/>
</dbReference>
<dbReference type="Pfam" id="PF01261">
    <property type="entry name" value="AP_endonuc_2"/>
    <property type="match status" value="1"/>
</dbReference>
<dbReference type="InterPro" id="IPR036237">
    <property type="entry name" value="Xyl_isomerase-like_sf"/>
</dbReference>